<feature type="domain" description="4Fe-4S ferredoxin-type" evidence="4">
    <location>
        <begin position="302"/>
        <end position="333"/>
    </location>
</feature>
<keyword evidence="1" id="KW-0479">Metal-binding</keyword>
<dbReference type="PANTHER" id="PTHR40447">
    <property type="entry name" value="ANAEROBIC SULFITE REDUCTASE SUBUNIT A"/>
    <property type="match status" value="1"/>
</dbReference>
<dbReference type="InterPro" id="IPR017900">
    <property type="entry name" value="4Fe4S_Fe_S_CS"/>
</dbReference>
<keyword evidence="2" id="KW-0408">Iron</keyword>
<dbReference type="Pfam" id="PF17179">
    <property type="entry name" value="Fer4_22"/>
    <property type="match status" value="1"/>
</dbReference>
<feature type="domain" description="4Fe-4S ferredoxin-type" evidence="4">
    <location>
        <begin position="220"/>
        <end position="252"/>
    </location>
</feature>
<protein>
    <recommendedName>
        <fullName evidence="4">4Fe-4S ferredoxin-type domain-containing protein</fullName>
    </recommendedName>
</protein>
<dbReference type="Proteomes" id="UP000178943">
    <property type="component" value="Unassembled WGS sequence"/>
</dbReference>
<evidence type="ECO:0000256" key="3">
    <source>
        <dbReference type="ARBA" id="ARBA00023014"/>
    </source>
</evidence>
<dbReference type="SUPFAM" id="SSF54862">
    <property type="entry name" value="4Fe-4S ferredoxins"/>
    <property type="match status" value="1"/>
</dbReference>
<dbReference type="PROSITE" id="PS51379">
    <property type="entry name" value="4FE4S_FER_2"/>
    <property type="match status" value="2"/>
</dbReference>
<dbReference type="PROSITE" id="PS00198">
    <property type="entry name" value="4FE4S_FER_1"/>
    <property type="match status" value="2"/>
</dbReference>
<evidence type="ECO:0000256" key="1">
    <source>
        <dbReference type="ARBA" id="ARBA00022723"/>
    </source>
</evidence>
<comment type="caution">
    <text evidence="5">The sequence shown here is derived from an EMBL/GenBank/DDBJ whole genome shotgun (WGS) entry which is preliminary data.</text>
</comment>
<evidence type="ECO:0000259" key="4">
    <source>
        <dbReference type="PROSITE" id="PS51379"/>
    </source>
</evidence>
<dbReference type="EMBL" id="MFGW01000184">
    <property type="protein sequence ID" value="OGF62165.1"/>
    <property type="molecule type" value="Genomic_DNA"/>
</dbReference>
<evidence type="ECO:0000313" key="5">
    <source>
        <dbReference type="EMBL" id="OGF62165.1"/>
    </source>
</evidence>
<dbReference type="GO" id="GO:0051536">
    <property type="term" value="F:iron-sulfur cluster binding"/>
    <property type="evidence" value="ECO:0007669"/>
    <property type="project" value="UniProtKB-KW"/>
</dbReference>
<keyword evidence="3" id="KW-0411">Iron-sulfur</keyword>
<dbReference type="AlphaFoldDB" id="A0A1F5VFG6"/>
<evidence type="ECO:0000313" key="6">
    <source>
        <dbReference type="Proteomes" id="UP000178943"/>
    </source>
</evidence>
<dbReference type="PANTHER" id="PTHR40447:SF1">
    <property type="entry name" value="ANAEROBIC SULFITE REDUCTASE SUBUNIT A"/>
    <property type="match status" value="1"/>
</dbReference>
<dbReference type="InterPro" id="IPR017896">
    <property type="entry name" value="4Fe4S_Fe-S-bd"/>
</dbReference>
<reference evidence="5 6" key="1">
    <citation type="journal article" date="2016" name="Nat. Commun.">
        <title>Thousands of microbial genomes shed light on interconnected biogeochemical processes in an aquifer system.</title>
        <authorList>
            <person name="Anantharaman K."/>
            <person name="Brown C.T."/>
            <person name="Hug L.A."/>
            <person name="Sharon I."/>
            <person name="Castelle C.J."/>
            <person name="Probst A.J."/>
            <person name="Thomas B.C."/>
            <person name="Singh A."/>
            <person name="Wilkins M.J."/>
            <person name="Karaoz U."/>
            <person name="Brodie E.L."/>
            <person name="Williams K.H."/>
            <person name="Hubbard S.S."/>
            <person name="Banfield J.F."/>
        </authorList>
    </citation>
    <scope>NUCLEOTIDE SEQUENCE [LARGE SCALE GENOMIC DNA]</scope>
</reference>
<proteinExistence type="predicted"/>
<gene>
    <name evidence="5" type="ORF">A2Y62_20250</name>
</gene>
<organism evidence="5 6">
    <name type="scientific">Candidatus Fischerbacteria bacterium RBG_13_37_8</name>
    <dbReference type="NCBI Taxonomy" id="1817863"/>
    <lineage>
        <taxon>Bacteria</taxon>
        <taxon>Candidatus Fischeribacteriota</taxon>
    </lineage>
</organism>
<dbReference type="GO" id="GO:0046872">
    <property type="term" value="F:metal ion binding"/>
    <property type="evidence" value="ECO:0007669"/>
    <property type="project" value="UniProtKB-KW"/>
</dbReference>
<accession>A0A1F5VFG6</accession>
<dbReference type="STRING" id="1817863.A2Y62_20250"/>
<evidence type="ECO:0000256" key="2">
    <source>
        <dbReference type="ARBA" id="ARBA00023004"/>
    </source>
</evidence>
<name>A0A1F5VFG6_9BACT</name>
<sequence length="357" mass="41671">MKVIKLEKKKLIPFLQFISQERELWAPVKKNDRIIYDLIEDFTCIDMNTTRTLLPPKKVIIPQQFNMFRVTGLGYESDYSHAVKKILFGIHPCDIHGLLILDKLFMQDHPDPYYIEARRNTLILGLSCWPDEHCFARSTNTHIIREGFDLFFTDLEHSYLVWVGSSAGDDLIKLKPEFFEQKPTDQDIQDFTYMQIERDTSYKTKINFISMPDLMELKYNETFWEKMGRACLGCGSCSMVCPTCNCYNVIDRHLISEETGERRRYWDSCTLCEYSEVAEGVNFRKNCADRLRLWYTHKMQAFISKYGKASCVGCGRCLLTCPVDINVLTVSKSLQGKDVYAYWNRLPREASDDKSSK</sequence>